<protein>
    <submittedName>
        <fullName evidence="1">Uncharacterized protein</fullName>
    </submittedName>
</protein>
<dbReference type="EMBL" id="BONY01000090">
    <property type="protein sequence ID" value="GIH10302.1"/>
    <property type="molecule type" value="Genomic_DNA"/>
</dbReference>
<name>A0A8J3VL65_9ACTN</name>
<evidence type="ECO:0000313" key="1">
    <source>
        <dbReference type="EMBL" id="GIH10302.1"/>
    </source>
</evidence>
<reference evidence="1" key="1">
    <citation type="submission" date="2021-01" db="EMBL/GenBank/DDBJ databases">
        <title>Whole genome shotgun sequence of Rhizocola hellebori NBRC 109834.</title>
        <authorList>
            <person name="Komaki H."/>
            <person name="Tamura T."/>
        </authorList>
    </citation>
    <scope>NUCLEOTIDE SEQUENCE</scope>
    <source>
        <strain evidence="1">NBRC 109834</strain>
    </source>
</reference>
<gene>
    <name evidence="1" type="ORF">Rhe02_83690</name>
</gene>
<comment type="caution">
    <text evidence="1">The sequence shown here is derived from an EMBL/GenBank/DDBJ whole genome shotgun (WGS) entry which is preliminary data.</text>
</comment>
<keyword evidence="2" id="KW-1185">Reference proteome</keyword>
<dbReference type="Proteomes" id="UP000612899">
    <property type="component" value="Unassembled WGS sequence"/>
</dbReference>
<sequence>MTRRRTKTQQAPVECAFCTGGFILLEPHEVLGTLVRHCPLCQLLCDGCLNTATFPMSTTCLGCWQDELAAKGIFVGLCRGCLGGKHYIRPIGGIPPHAHLHTCT</sequence>
<proteinExistence type="predicted"/>
<dbReference type="AlphaFoldDB" id="A0A8J3VL65"/>
<organism evidence="1 2">
    <name type="scientific">Rhizocola hellebori</name>
    <dbReference type="NCBI Taxonomy" id="1392758"/>
    <lineage>
        <taxon>Bacteria</taxon>
        <taxon>Bacillati</taxon>
        <taxon>Actinomycetota</taxon>
        <taxon>Actinomycetes</taxon>
        <taxon>Micromonosporales</taxon>
        <taxon>Micromonosporaceae</taxon>
        <taxon>Rhizocola</taxon>
    </lineage>
</organism>
<evidence type="ECO:0000313" key="2">
    <source>
        <dbReference type="Proteomes" id="UP000612899"/>
    </source>
</evidence>
<accession>A0A8J3VL65</accession>